<feature type="region of interest" description="Disordered" evidence="1">
    <location>
        <begin position="1"/>
        <end position="22"/>
    </location>
</feature>
<evidence type="ECO:0000313" key="2">
    <source>
        <dbReference type="EMBL" id="MFG3190814.1"/>
    </source>
</evidence>
<dbReference type="RefSeq" id="WP_373307893.1">
    <property type="nucleotide sequence ID" value="NZ_BMVV01000016.1"/>
</dbReference>
<dbReference type="Proteomes" id="UP001604282">
    <property type="component" value="Unassembled WGS sequence"/>
</dbReference>
<protein>
    <recommendedName>
        <fullName evidence="4">Lipoprotein</fullName>
    </recommendedName>
</protein>
<accession>A0ABW7BTG7</accession>
<reference evidence="2 3" key="1">
    <citation type="submission" date="2024-10" db="EMBL/GenBank/DDBJ databases">
        <title>The Natural Products Discovery Center: Release of the First 8490 Sequenced Strains for Exploring Actinobacteria Biosynthetic Diversity.</title>
        <authorList>
            <person name="Kalkreuter E."/>
            <person name="Kautsar S.A."/>
            <person name="Yang D."/>
            <person name="Bader C.D."/>
            <person name="Teijaro C.N."/>
            <person name="Fluegel L."/>
            <person name="Davis C.M."/>
            <person name="Simpson J.R."/>
            <person name="Lauterbach L."/>
            <person name="Steele A.D."/>
            <person name="Gui C."/>
            <person name="Meng S."/>
            <person name="Li G."/>
            <person name="Viehrig K."/>
            <person name="Ye F."/>
            <person name="Su P."/>
            <person name="Kiefer A.F."/>
            <person name="Nichols A."/>
            <person name="Cepeda A.J."/>
            <person name="Yan W."/>
            <person name="Fan B."/>
            <person name="Jiang Y."/>
            <person name="Adhikari A."/>
            <person name="Zheng C.-J."/>
            <person name="Schuster L."/>
            <person name="Cowan T.M."/>
            <person name="Smanski M.J."/>
            <person name="Chevrette M.G."/>
            <person name="De Carvalho L.P.S."/>
            <person name="Shen B."/>
        </authorList>
    </citation>
    <scope>NUCLEOTIDE SEQUENCE [LARGE SCALE GENOMIC DNA]</scope>
    <source>
        <strain evidence="2 3">NPDC048229</strain>
    </source>
</reference>
<dbReference type="InterPro" id="IPR012338">
    <property type="entry name" value="Beta-lactam/transpept-like"/>
</dbReference>
<evidence type="ECO:0008006" key="4">
    <source>
        <dbReference type="Google" id="ProtNLM"/>
    </source>
</evidence>
<evidence type="ECO:0000256" key="1">
    <source>
        <dbReference type="SAM" id="MobiDB-lite"/>
    </source>
</evidence>
<proteinExistence type="predicted"/>
<gene>
    <name evidence="2" type="ORF">ACGFYS_17950</name>
</gene>
<sequence length="413" mass="43011">MTLSRTRSRTPSSSARRRPWGRPAQAGPLAAVLAALAALVLAVSPPAAALPSPHPMPATGRADVPSGVTAGVAVFDRASGSFTEQVNPSLPFRSASVVKLLIALDLLGDRGPDALGAQDRARVDAMLRASDDAAAGHFWTVNGGGAIIDRMVRRLGLTDTSRPPATHPGYWGYTALSARDAVRTYRYLLDTAPAPVRDYVMGALRSSTRCAADGYDQHFGVPGAFERPWAVKQGWSGFDSGGCTTPAAAASPAGAAPPIAAAPAARTGGPAAADVDLARPALHTTGTVGTGDRTIVAVLTLHPGGTSYGKAYTDLGRLTRSLDVPGATRPAGTWIGTWGSGVNVRAEATTESRKLTALPAGVEVLVSCQKRGQEVSIPPYTNDWWVYLPQYGGYLTNIYLNVPENQVPGLRLC</sequence>
<organism evidence="2 3">
    <name type="scientific">Streptomyces omiyaensis</name>
    <dbReference type="NCBI Taxonomy" id="68247"/>
    <lineage>
        <taxon>Bacteria</taxon>
        <taxon>Bacillati</taxon>
        <taxon>Actinomycetota</taxon>
        <taxon>Actinomycetes</taxon>
        <taxon>Kitasatosporales</taxon>
        <taxon>Streptomycetaceae</taxon>
        <taxon>Streptomyces</taxon>
    </lineage>
</organism>
<dbReference type="SUPFAM" id="SSF56601">
    <property type="entry name" value="beta-lactamase/transpeptidase-like"/>
    <property type="match status" value="1"/>
</dbReference>
<evidence type="ECO:0000313" key="3">
    <source>
        <dbReference type="Proteomes" id="UP001604282"/>
    </source>
</evidence>
<name>A0ABW7BTG7_9ACTN</name>
<dbReference type="EMBL" id="JBICZW010000010">
    <property type="protein sequence ID" value="MFG3190814.1"/>
    <property type="molecule type" value="Genomic_DNA"/>
</dbReference>
<dbReference type="Gene3D" id="3.40.710.10">
    <property type="entry name" value="DD-peptidase/beta-lactamase superfamily"/>
    <property type="match status" value="1"/>
</dbReference>
<comment type="caution">
    <text evidence="2">The sequence shown here is derived from an EMBL/GenBank/DDBJ whole genome shotgun (WGS) entry which is preliminary data.</text>
</comment>
<keyword evidence="3" id="KW-1185">Reference proteome</keyword>